<gene>
    <name evidence="2" type="ORF">CSOL1703_00005677</name>
</gene>
<dbReference type="Pfam" id="PF01965">
    <property type="entry name" value="DJ-1_PfpI"/>
    <property type="match status" value="1"/>
</dbReference>
<dbReference type="InterPro" id="IPR029062">
    <property type="entry name" value="Class_I_gatase-like"/>
</dbReference>
<reference evidence="2 3" key="2">
    <citation type="submission" date="2021-10" db="EMBL/GenBank/DDBJ databases">
        <authorList>
            <person name="Piombo E."/>
        </authorList>
    </citation>
    <scope>NUCLEOTIDE SEQUENCE [LARGE SCALE GENOMIC DNA]</scope>
</reference>
<keyword evidence="3" id="KW-1185">Reference proteome</keyword>
<dbReference type="SUPFAM" id="SSF52317">
    <property type="entry name" value="Class I glutamine amidotransferase-like"/>
    <property type="match status" value="1"/>
</dbReference>
<organism evidence="2 3">
    <name type="scientific">Clonostachys solani</name>
    <dbReference type="NCBI Taxonomy" id="160281"/>
    <lineage>
        <taxon>Eukaryota</taxon>
        <taxon>Fungi</taxon>
        <taxon>Dikarya</taxon>
        <taxon>Ascomycota</taxon>
        <taxon>Pezizomycotina</taxon>
        <taxon>Sordariomycetes</taxon>
        <taxon>Hypocreomycetidae</taxon>
        <taxon>Hypocreales</taxon>
        <taxon>Bionectriaceae</taxon>
        <taxon>Clonostachys</taxon>
    </lineage>
</organism>
<proteinExistence type="predicted"/>
<dbReference type="Proteomes" id="UP000775872">
    <property type="component" value="Unassembled WGS sequence"/>
</dbReference>
<evidence type="ECO:0000313" key="2">
    <source>
        <dbReference type="EMBL" id="CAH0053800.1"/>
    </source>
</evidence>
<dbReference type="AlphaFoldDB" id="A0A9P0ENE9"/>
<dbReference type="PANTHER" id="PTHR43130:SF7">
    <property type="entry name" value="DJ-1_PFPI DOMAIN-CONTAINING PROTEIN"/>
    <property type="match status" value="1"/>
</dbReference>
<protein>
    <recommendedName>
        <fullName evidence="1">DJ-1/PfpI domain-containing protein</fullName>
    </recommendedName>
</protein>
<dbReference type="InterPro" id="IPR052158">
    <property type="entry name" value="INH-QAR"/>
</dbReference>
<comment type="caution">
    <text evidence="2">The sequence shown here is derived from an EMBL/GenBank/DDBJ whole genome shotgun (WGS) entry which is preliminary data.</text>
</comment>
<sequence length="229" mass="25142">MANTAKKLRIGVMMDTVQLSDVIGADILAGFRLESIKEAAAFAPELVGDLVQYAPDMEFFFLSSTLDPTGTTCGLKYAPNMTYDDCPRDLDIVLIGGPWPTHRPAAADKFIKEAWEKTPVWLTTCTGSLWLASSGVLKGYKATTNRSFIPTAQQLSPDVDWVARRWVTGPKPYTGESSLKPELWTAGAAGCGLDMVVKFCYDTWNHQLVDLAVKEGMGFDVDSKRGQDY</sequence>
<feature type="domain" description="DJ-1/PfpI" evidence="1">
    <location>
        <begin position="68"/>
        <end position="175"/>
    </location>
</feature>
<dbReference type="InterPro" id="IPR002818">
    <property type="entry name" value="DJ-1/PfpI"/>
</dbReference>
<evidence type="ECO:0000313" key="3">
    <source>
        <dbReference type="Proteomes" id="UP000775872"/>
    </source>
</evidence>
<dbReference type="PANTHER" id="PTHR43130">
    <property type="entry name" value="ARAC-FAMILY TRANSCRIPTIONAL REGULATOR"/>
    <property type="match status" value="1"/>
</dbReference>
<dbReference type="OrthoDB" id="543156at2759"/>
<dbReference type="Gene3D" id="3.40.50.880">
    <property type="match status" value="1"/>
</dbReference>
<reference evidence="3" key="1">
    <citation type="submission" date="2019-06" db="EMBL/GenBank/DDBJ databases">
        <authorList>
            <person name="Broberg M."/>
        </authorList>
    </citation>
    <scope>NUCLEOTIDE SEQUENCE [LARGE SCALE GENOMIC DNA]</scope>
</reference>
<dbReference type="EMBL" id="CABFOC020000045">
    <property type="protein sequence ID" value="CAH0053800.1"/>
    <property type="molecule type" value="Genomic_DNA"/>
</dbReference>
<name>A0A9P0ENE9_9HYPO</name>
<accession>A0A9P0ENE9</accession>
<evidence type="ECO:0000259" key="1">
    <source>
        <dbReference type="Pfam" id="PF01965"/>
    </source>
</evidence>